<evidence type="ECO:0000256" key="6">
    <source>
        <dbReference type="PROSITE-ProRule" id="PRU00433"/>
    </source>
</evidence>
<dbReference type="PANTHER" id="PTHR40942">
    <property type="match status" value="1"/>
</dbReference>
<dbReference type="RefSeq" id="WP_207541662.1">
    <property type="nucleotide sequence ID" value="NZ_JAFNAA010000003.1"/>
</dbReference>
<keyword evidence="7" id="KW-0732">Signal</keyword>
<evidence type="ECO:0000313" key="9">
    <source>
        <dbReference type="EMBL" id="MBO1107377.1"/>
    </source>
</evidence>
<dbReference type="GO" id="GO:0009055">
    <property type="term" value="F:electron transfer activity"/>
    <property type="evidence" value="ECO:0007669"/>
    <property type="project" value="InterPro"/>
</dbReference>
<dbReference type="InterPro" id="IPR002323">
    <property type="entry name" value="Cyt_CIE"/>
</dbReference>
<keyword evidence="5 6" id="KW-0408">Iron</keyword>
<dbReference type="GO" id="GO:0005506">
    <property type="term" value="F:iron ion binding"/>
    <property type="evidence" value="ECO:0007669"/>
    <property type="project" value="InterPro"/>
</dbReference>
<keyword evidence="2 6" id="KW-0349">Heme</keyword>
<dbReference type="Gene3D" id="1.10.760.10">
    <property type="entry name" value="Cytochrome c-like domain"/>
    <property type="match status" value="1"/>
</dbReference>
<dbReference type="PANTHER" id="PTHR40942:SF4">
    <property type="entry name" value="CYTOCHROME C5"/>
    <property type="match status" value="1"/>
</dbReference>
<dbReference type="SUPFAM" id="SSF46626">
    <property type="entry name" value="Cytochrome c"/>
    <property type="match status" value="1"/>
</dbReference>
<proteinExistence type="predicted"/>
<reference evidence="9" key="1">
    <citation type="submission" date="2021-03" db="EMBL/GenBank/DDBJ databases">
        <title>Plesiomonas shigelloides zfcc0051, isolated from zebrafish feces.</title>
        <authorList>
            <person name="Vanderhoek Z."/>
            <person name="Gaulke C."/>
        </authorList>
    </citation>
    <scope>NUCLEOTIDE SEQUENCE</scope>
    <source>
        <strain evidence="9">Zfcc0051</strain>
    </source>
</reference>
<accession>A0A8I1W6M5</accession>
<keyword evidence="4" id="KW-0249">Electron transport</keyword>
<gene>
    <name evidence="9" type="ORF">J2R62_03925</name>
</gene>
<dbReference type="Pfam" id="PF13442">
    <property type="entry name" value="Cytochrome_CBB3"/>
    <property type="match status" value="1"/>
</dbReference>
<evidence type="ECO:0000313" key="10">
    <source>
        <dbReference type="Proteomes" id="UP000664658"/>
    </source>
</evidence>
<evidence type="ECO:0000256" key="1">
    <source>
        <dbReference type="ARBA" id="ARBA00022448"/>
    </source>
</evidence>
<evidence type="ECO:0000256" key="4">
    <source>
        <dbReference type="ARBA" id="ARBA00022982"/>
    </source>
</evidence>
<dbReference type="PROSITE" id="PS51007">
    <property type="entry name" value="CYTC"/>
    <property type="match status" value="1"/>
</dbReference>
<dbReference type="PRINTS" id="PR00607">
    <property type="entry name" value="CYTCHROMECIE"/>
</dbReference>
<evidence type="ECO:0000256" key="3">
    <source>
        <dbReference type="ARBA" id="ARBA00022723"/>
    </source>
</evidence>
<evidence type="ECO:0000259" key="8">
    <source>
        <dbReference type="PROSITE" id="PS51007"/>
    </source>
</evidence>
<feature type="chain" id="PRO_5034062785" evidence="7">
    <location>
        <begin position="37"/>
        <end position="146"/>
    </location>
</feature>
<feature type="signal peptide" evidence="7">
    <location>
        <begin position="1"/>
        <end position="36"/>
    </location>
</feature>
<feature type="domain" description="Cytochrome c" evidence="8">
    <location>
        <begin position="66"/>
        <end position="146"/>
    </location>
</feature>
<dbReference type="AlphaFoldDB" id="A0A8I1W6M5"/>
<evidence type="ECO:0000256" key="5">
    <source>
        <dbReference type="ARBA" id="ARBA00023004"/>
    </source>
</evidence>
<dbReference type="InterPro" id="IPR009056">
    <property type="entry name" value="Cyt_c-like_dom"/>
</dbReference>
<comment type="caution">
    <text evidence="9">The sequence shown here is derived from an EMBL/GenBank/DDBJ whole genome shotgun (WGS) entry which is preliminary data.</text>
</comment>
<evidence type="ECO:0000256" key="7">
    <source>
        <dbReference type="SAM" id="SignalP"/>
    </source>
</evidence>
<sequence>MNTVFVRAKSICAKPRQAALTLLTSLLLGVSCWVAAADMSDDAISERIKPVGGVYLADAAATAKPSGPRTGEQVYNGACIACHGSGALGAPKFRDAAQWAPRLKQGIDTLQKHAIAGLNQMPARGTCTDCSDDEIKAAIEHMTSGL</sequence>
<dbReference type="EMBL" id="JAFNAA010000003">
    <property type="protein sequence ID" value="MBO1107377.1"/>
    <property type="molecule type" value="Genomic_DNA"/>
</dbReference>
<organism evidence="9 10">
    <name type="scientific">Plesiomonas shigelloides</name>
    <name type="common">Aeromonas shigelloides</name>
    <dbReference type="NCBI Taxonomy" id="703"/>
    <lineage>
        <taxon>Bacteria</taxon>
        <taxon>Pseudomonadati</taxon>
        <taxon>Pseudomonadota</taxon>
        <taxon>Gammaproteobacteria</taxon>
        <taxon>Enterobacterales</taxon>
        <taxon>Enterobacteriaceae</taxon>
        <taxon>Plesiomonas</taxon>
    </lineage>
</organism>
<protein>
    <submittedName>
        <fullName evidence="9">Cytochrome c5 family protein</fullName>
    </submittedName>
</protein>
<evidence type="ECO:0000256" key="2">
    <source>
        <dbReference type="ARBA" id="ARBA00022617"/>
    </source>
</evidence>
<dbReference type="InterPro" id="IPR036909">
    <property type="entry name" value="Cyt_c-like_dom_sf"/>
</dbReference>
<name>A0A8I1W6M5_PLESH</name>
<dbReference type="PROSITE" id="PS51257">
    <property type="entry name" value="PROKAR_LIPOPROTEIN"/>
    <property type="match status" value="1"/>
</dbReference>
<keyword evidence="3 6" id="KW-0479">Metal-binding</keyword>
<dbReference type="GO" id="GO:0020037">
    <property type="term" value="F:heme binding"/>
    <property type="evidence" value="ECO:0007669"/>
    <property type="project" value="InterPro"/>
</dbReference>
<dbReference type="Proteomes" id="UP000664658">
    <property type="component" value="Unassembled WGS sequence"/>
</dbReference>
<keyword evidence="1" id="KW-0813">Transport</keyword>